<dbReference type="VEuPathDB" id="FungiDB:An08g08410"/>
<feature type="transmembrane region" description="Helical" evidence="3">
    <location>
        <begin position="120"/>
        <end position="139"/>
    </location>
</feature>
<dbReference type="VEuPathDB" id="FungiDB:M747DRAFT_283125"/>
<dbReference type="AlphaFoldDB" id="A0A100IUL4"/>
<dbReference type="VEuPathDB" id="FungiDB:M747DRAFT_241459"/>
<dbReference type="VEuPathDB" id="FungiDB:ASPNIDRAFT2_1180134"/>
<dbReference type="NCBIfam" id="NF005559">
    <property type="entry name" value="PRK07231.1"/>
    <property type="match status" value="1"/>
</dbReference>
<dbReference type="VEuPathDB" id="FungiDB:ATCC64974_99910"/>
<feature type="transmembrane region" description="Helical" evidence="3">
    <location>
        <begin position="159"/>
        <end position="183"/>
    </location>
</feature>
<evidence type="ECO:0000256" key="1">
    <source>
        <dbReference type="ARBA" id="ARBA00022857"/>
    </source>
</evidence>
<dbReference type="InterPro" id="IPR036291">
    <property type="entry name" value="NAD(P)-bd_dom_sf"/>
</dbReference>
<dbReference type="EMBL" id="BCMY01000033">
    <property type="protein sequence ID" value="GAQ47649.1"/>
    <property type="molecule type" value="Genomic_DNA"/>
</dbReference>
<dbReference type="PRINTS" id="PR00080">
    <property type="entry name" value="SDRFAMILY"/>
</dbReference>
<dbReference type="PANTHER" id="PTHR43639">
    <property type="entry name" value="OXIDOREDUCTASE, SHORT-CHAIN DEHYDROGENASE/REDUCTASE FAMILY (AFU_ORTHOLOGUE AFUA_5G02870)"/>
    <property type="match status" value="1"/>
</dbReference>
<dbReference type="SUPFAM" id="SSF51735">
    <property type="entry name" value="NAD(P)-binding Rossmann-fold domains"/>
    <property type="match status" value="1"/>
</dbReference>
<dbReference type="VEuPathDB" id="FungiDB:ASPNIDRAFT2_38060"/>
<dbReference type="OrthoDB" id="4323953at2759"/>
<keyword evidence="3" id="KW-0472">Membrane</keyword>
<feature type="transmembrane region" description="Helical" evidence="3">
    <location>
        <begin position="204"/>
        <end position="220"/>
    </location>
</feature>
<name>A0A100IUL4_ASPNG</name>
<evidence type="ECO:0000313" key="5">
    <source>
        <dbReference type="Proteomes" id="UP000068243"/>
    </source>
</evidence>
<accession>A0A100IUL4</accession>
<keyword evidence="3" id="KW-0812">Transmembrane</keyword>
<dbReference type="InterPro" id="IPR002347">
    <property type="entry name" value="SDR_fam"/>
</dbReference>
<dbReference type="FunFam" id="3.40.50.720:FF:000084">
    <property type="entry name" value="Short-chain dehydrogenase reductase"/>
    <property type="match status" value="1"/>
</dbReference>
<dbReference type="Proteomes" id="UP000068243">
    <property type="component" value="Unassembled WGS sequence"/>
</dbReference>
<dbReference type="VEuPathDB" id="FungiDB:An16g02400"/>
<keyword evidence="3" id="KW-1133">Transmembrane helix</keyword>
<dbReference type="Pfam" id="PF13561">
    <property type="entry name" value="adh_short_C2"/>
    <property type="match status" value="1"/>
</dbReference>
<keyword evidence="2" id="KW-0560">Oxidoreductase</keyword>
<dbReference type="VEuPathDB" id="FungiDB:ATCC64974_99920"/>
<gene>
    <name evidence="4" type="ORF">ABL_10310</name>
</gene>
<reference evidence="5" key="1">
    <citation type="journal article" date="2016" name="Genome Announc.">
        <title>Draft genome sequence of Aspergillus niger strain An76.</title>
        <authorList>
            <person name="Gong W."/>
            <person name="Cheng Z."/>
            <person name="Zhang H."/>
            <person name="Liu L."/>
            <person name="Gao P."/>
            <person name="Wang L."/>
        </authorList>
    </citation>
    <scope>NUCLEOTIDE SEQUENCE [LARGE SCALE GENOMIC DNA]</scope>
    <source>
        <strain evidence="5">An76</strain>
    </source>
</reference>
<proteinExistence type="predicted"/>
<dbReference type="PANTHER" id="PTHR43639:SF5">
    <property type="entry name" value="OXIDOREDUCTASE, SHORT-CHAIN DEHYDROGENASE_REDUCTASE FAMILY (AFU_ORTHOLOGUE AFUA_6G09140)"/>
    <property type="match status" value="1"/>
</dbReference>
<evidence type="ECO:0000313" key="4">
    <source>
        <dbReference type="EMBL" id="GAQ47649.1"/>
    </source>
</evidence>
<dbReference type="PRINTS" id="PR00081">
    <property type="entry name" value="GDHRDH"/>
</dbReference>
<protein>
    <submittedName>
        <fullName evidence="4">Unnamed protein product</fullName>
    </submittedName>
</protein>
<feature type="transmembrane region" description="Helical" evidence="3">
    <location>
        <begin position="87"/>
        <end position="108"/>
    </location>
</feature>
<dbReference type="VEuPathDB" id="FungiDB:ATCC64974_71150"/>
<evidence type="ECO:0000256" key="3">
    <source>
        <dbReference type="SAM" id="Phobius"/>
    </source>
</evidence>
<dbReference type="VEuPathDB" id="FungiDB:M747DRAFT_283122"/>
<comment type="caution">
    <text evidence="4">The sequence shown here is derived from an EMBL/GenBank/DDBJ whole genome shotgun (WGS) entry which is preliminary data.</text>
</comment>
<dbReference type="VEuPathDB" id="FungiDB:An08g08400"/>
<dbReference type="VEuPathDB" id="FungiDB:ASPNIDRAFT2_38061"/>
<dbReference type="Gene3D" id="3.40.50.720">
    <property type="entry name" value="NAD(P)-binding Rossmann-like Domain"/>
    <property type="match status" value="1"/>
</dbReference>
<evidence type="ECO:0000256" key="2">
    <source>
        <dbReference type="ARBA" id="ARBA00023002"/>
    </source>
</evidence>
<organism evidence="4 5">
    <name type="scientific">Aspergillus niger</name>
    <dbReference type="NCBI Taxonomy" id="5061"/>
    <lineage>
        <taxon>Eukaryota</taxon>
        <taxon>Fungi</taxon>
        <taxon>Dikarya</taxon>
        <taxon>Ascomycota</taxon>
        <taxon>Pezizomycotina</taxon>
        <taxon>Eurotiomycetes</taxon>
        <taxon>Eurotiomycetidae</taxon>
        <taxon>Eurotiales</taxon>
        <taxon>Aspergillaceae</taxon>
        <taxon>Aspergillus</taxon>
        <taxon>Aspergillus subgen. Circumdati</taxon>
    </lineage>
</organism>
<dbReference type="GO" id="GO:0016491">
    <property type="term" value="F:oxidoreductase activity"/>
    <property type="evidence" value="ECO:0007669"/>
    <property type="project" value="UniProtKB-KW"/>
</dbReference>
<keyword evidence="1" id="KW-0521">NADP</keyword>
<sequence length="888" mass="99467">MIISCPNWLRVVLLVLEITVFLPQLLRIWVQKTSTGLSLIYTFLNLLSATERFTVGFSAIVNCTIAGADAPAFFVHDPRTVGDWLNLLQLGVDWVLLLLFFILCLTYPPPHSPYASQVRILVAVLYTAFTLISVVPLFTDALFPSIFHEPGERQLNFGVAIFMGFHLFFLNTIFILVSICSIIPQAVQFRSLPSNSSMLRVRDCALQGVVLAMLAVSWVFRVKLPDGVDALTPFRSIIWPDTPPLVLELVDSSPTLWTEDEPTQSFTVALRRVTNNQCFWLRWSPFIDPSKEEFVLLSHNPESSKVERIGIEKYSRYSPSLPSIRQFPNEPASFYVEEAKKNWDRSTINVRERVPDAWIKLLEPGRTYTILWTGKEIPYWDWGTPQDKVGTEQKWPPILVPGGAHRTFTVQEGRRPHIPSPPTPPPIDPSERVPGAPVLSLQLSCSPTGPHSERLNMSIKVTYHGPSSDPITFHTWAFGPLRSFSVYRRVFPDQSSPETEPKWKTCIIHQSLHVFWDNPDRQLNVVENEEGRFATLFPGESWSNFWSFDADGDCEPEDARPGQQLRYQFTGETLDWWDWGTMEDHAQTVVTLPGSGLEPIKLPKDNDNRPKVVIPASNIVEWTVPQCFDRQFDYKMGQGRLQNKTAIVTGGASGFGEEIVHKFILEGANVIIVDINRLEGLRVQHNEPPGRAIFVLGDVSSESDWKWVLEVTLEKYKKIDIVVNNAGIVHEVQPSLETSEDMLDRMYKVNVKSIYHSAKAIAPYFQAHGGGVFVNISSMSSIRPRPKYAWYSATKGGVSAATKSLAAEFAKDNIRLNTVCPAAGETGMMPLILGGIDTPENRSNILSSIPLGRFATSEDVANATAFLASDEAAFITGVELPVDGGRSL</sequence>